<dbReference type="AlphaFoldDB" id="A0A1W1BT32"/>
<protein>
    <submittedName>
        <fullName evidence="2">TonB-like putative TolA function</fullName>
    </submittedName>
</protein>
<organism evidence="2">
    <name type="scientific">hydrothermal vent metagenome</name>
    <dbReference type="NCBI Taxonomy" id="652676"/>
    <lineage>
        <taxon>unclassified sequences</taxon>
        <taxon>metagenomes</taxon>
        <taxon>ecological metagenomes</taxon>
    </lineage>
</organism>
<keyword evidence="1" id="KW-1133">Transmembrane helix</keyword>
<name>A0A1W1BT32_9ZZZZ</name>
<keyword evidence="1" id="KW-0812">Transmembrane</keyword>
<keyword evidence="1" id="KW-0472">Membrane</keyword>
<feature type="transmembrane region" description="Helical" evidence="1">
    <location>
        <begin position="6"/>
        <end position="31"/>
    </location>
</feature>
<reference evidence="2" key="1">
    <citation type="submission" date="2016-10" db="EMBL/GenBank/DDBJ databases">
        <authorList>
            <person name="de Groot N.N."/>
        </authorList>
    </citation>
    <scope>NUCLEOTIDE SEQUENCE</scope>
</reference>
<evidence type="ECO:0000313" key="2">
    <source>
        <dbReference type="EMBL" id="SFV56673.1"/>
    </source>
</evidence>
<evidence type="ECO:0000256" key="1">
    <source>
        <dbReference type="SAM" id="Phobius"/>
    </source>
</evidence>
<dbReference type="Pfam" id="PF13103">
    <property type="entry name" value="TonB_2"/>
    <property type="match status" value="1"/>
</dbReference>
<sequence>MDENPTLFYLSGVLSFLLFSLFLFLFINMLFSKNRVQTYGLVKKEYISISLEKIPDDTKTKKDMHRKNQIKKEKKVAKIKKRVKRDKVDAISENVDIDSLFSNVWTKKIDPHKKVKRKVESKRIAEIAKEIDSSSFEIDSKQNDFIKRKKRKKSHTSFSAKEVNEYSAKIHAIVYRYFFPPPNSQGEEVKAVIELSPFGKMLDFRVLNFSANEALNDEVKRIKERIKNIIFPKNPYNEKSRIIIILKPEEKE</sequence>
<gene>
    <name evidence="2" type="ORF">MNB_SM-7-427</name>
</gene>
<dbReference type="SUPFAM" id="SSF74653">
    <property type="entry name" value="TolA/TonB C-terminal domain"/>
    <property type="match status" value="1"/>
</dbReference>
<dbReference type="EMBL" id="FPHB01000038">
    <property type="protein sequence ID" value="SFV56673.1"/>
    <property type="molecule type" value="Genomic_DNA"/>
</dbReference>
<proteinExistence type="predicted"/>
<accession>A0A1W1BT32</accession>
<dbReference type="Gene3D" id="3.30.1150.10">
    <property type="match status" value="1"/>
</dbReference>